<evidence type="ECO:0000256" key="3">
    <source>
        <dbReference type="ARBA" id="ARBA00022475"/>
    </source>
</evidence>
<keyword evidence="7" id="KW-0472">Membrane</keyword>
<dbReference type="Proteomes" id="UP001249851">
    <property type="component" value="Unassembled WGS sequence"/>
</dbReference>
<evidence type="ECO:0000256" key="7">
    <source>
        <dbReference type="SAM" id="Phobius"/>
    </source>
</evidence>
<dbReference type="SUPFAM" id="SSF57184">
    <property type="entry name" value="Growth factor receptor domain"/>
    <property type="match status" value="1"/>
</dbReference>
<organism evidence="10 11">
    <name type="scientific">Acropora cervicornis</name>
    <name type="common">Staghorn coral</name>
    <dbReference type="NCBI Taxonomy" id="6130"/>
    <lineage>
        <taxon>Eukaryota</taxon>
        <taxon>Metazoa</taxon>
        <taxon>Cnidaria</taxon>
        <taxon>Anthozoa</taxon>
        <taxon>Hexacorallia</taxon>
        <taxon>Scleractinia</taxon>
        <taxon>Astrocoeniina</taxon>
        <taxon>Acroporidae</taxon>
        <taxon>Acropora</taxon>
    </lineage>
</organism>
<dbReference type="SMART" id="SM01411">
    <property type="entry name" value="Ephrin_rec_like"/>
    <property type="match status" value="3"/>
</dbReference>
<feature type="transmembrane region" description="Helical" evidence="7">
    <location>
        <begin position="921"/>
        <end position="942"/>
    </location>
</feature>
<keyword evidence="3" id="KW-1003">Cell membrane</keyword>
<evidence type="ECO:0000256" key="6">
    <source>
        <dbReference type="ARBA" id="ARBA00023180"/>
    </source>
</evidence>
<feature type="chain" id="PRO_5042014608" evidence="8">
    <location>
        <begin position="22"/>
        <end position="983"/>
    </location>
</feature>
<keyword evidence="7" id="KW-0812">Transmembrane</keyword>
<dbReference type="PANTHER" id="PTHR22727">
    <property type="entry name" value="PROTEIN CBG13728"/>
    <property type="match status" value="1"/>
</dbReference>
<dbReference type="Gene3D" id="2.10.50.10">
    <property type="entry name" value="Tumor Necrosis Factor Receptor, subunit A, domain 2"/>
    <property type="match status" value="1"/>
</dbReference>
<dbReference type="InterPro" id="IPR009011">
    <property type="entry name" value="Man6P_isomerase_rcpt-bd_dom_sf"/>
</dbReference>
<dbReference type="Pfam" id="PF07699">
    <property type="entry name" value="Ephrin_rec_like"/>
    <property type="match status" value="1"/>
</dbReference>
<evidence type="ECO:0000256" key="1">
    <source>
        <dbReference type="ARBA" id="ARBA00004251"/>
    </source>
</evidence>
<evidence type="ECO:0000256" key="2">
    <source>
        <dbReference type="ARBA" id="ARBA00007627"/>
    </source>
</evidence>
<dbReference type="InterPro" id="IPR039181">
    <property type="entry name" value="Elapor1/2"/>
</dbReference>
<reference evidence="10" key="2">
    <citation type="journal article" date="2023" name="Science">
        <title>Genomic signatures of disease resistance in endangered staghorn corals.</title>
        <authorList>
            <person name="Vollmer S.V."/>
            <person name="Selwyn J.D."/>
            <person name="Despard B.A."/>
            <person name="Roesel C.L."/>
        </authorList>
    </citation>
    <scope>NUCLEOTIDE SEQUENCE</scope>
    <source>
        <strain evidence="10">K2</strain>
    </source>
</reference>
<dbReference type="InterPro" id="IPR009030">
    <property type="entry name" value="Growth_fac_rcpt_cys_sf"/>
</dbReference>
<sequence length="983" mass="109792">MASATLVATVLCLLLVPTTVTQKTCTRNDYVRQMLPCDEKTLTRSVVYYLNSNCTGGDHAPVPTHRLPCYCPQGKGLASDGKNCASCKKGEFGSGGEVINNWNMWTENGTKPPERSDMVNYCEFTRPFNSKYVCNPWKASVDNYTLESGEHSATRCVSSVLLMTKKFIQPNNNKVSFDYRVDSRYCRGVYYGCDGLAFFVNNKMVLDYSGSRFQWTTLTYNLKPGTHTLKWVYHKSCYSYAVSFVDKAFIRSITLVGTEEPNISCTKCPPGYYSKIGGASNCTACSYFEYQSKEGQQQCDICPQDTYSMLGASKCLPLPNCTDDDIIKAPDNLDSCSCTPPTMCRTTVVPSYVKVRGFKIGSRLLCKNQDDSKLKPQLVQCRCQPGYEIVNSNGKKQCHLCDKGSFSTDGIKCARCEAGHVALRGKHFYVWRNNTLPHGFFTDCFGDCSVKGGWIPAGGDIRTERVVGDLFTVLNSPEVEIVSELGKIMFICSVTCNLTGVAPKGTPGEHLSKINDCNLIFQVLHNDTLREEVNCTYPRGGYQYRHEWNRDGRIMTHILPLKKGRYSFRWIFHQQDETLGLSTAFEGKVYNISIVGTKEGSALNCTPCPAGYHSSANNTDCAICPNGTASKKGSEKCTPCDGNSFAAKMGSETCMPCGENTTVYPGKDGCDTNDCKFTPAEGVEYDLSALSREDGPMVKALLYRVQPRSRRSYPYRTVIWPYRPSLYFNLCTLKHDNSSCLGPRNMTTGQRDPLPVMACRSSWGRRDTDIGSVIGYRAKKDVRSGLYVDLLHGDLCYYGRGSQRRYQTTLDLRCNIYADVGNPGPENNRSGYYFKFPCGYYLVWESLYACPKCQGHEVEKVVGECINGTRNVTSVRSVHCWGTGRKDEIEVPIEPCPVVSSVNDTIVLYHTEKSSGNAIKIVIGVCVPVILVLLGIVLFFVYRHRTMKYRYFNSLAREKPMSRLAEEDELDEEFNESSPCSKT</sequence>
<dbReference type="EMBL" id="JARQWQ010000088">
    <property type="protein sequence ID" value="KAK2552323.1"/>
    <property type="molecule type" value="Genomic_DNA"/>
</dbReference>
<gene>
    <name evidence="10" type="ORF">P5673_026641</name>
</gene>
<comment type="subcellular location">
    <subcellularLocation>
        <location evidence="1">Cell membrane</location>
        <topology evidence="1">Single-pass type I membrane protein</topology>
    </subcellularLocation>
</comment>
<proteinExistence type="inferred from homology"/>
<dbReference type="GO" id="GO:0005886">
    <property type="term" value="C:plasma membrane"/>
    <property type="evidence" value="ECO:0007669"/>
    <property type="project" value="UniProtKB-SubCell"/>
</dbReference>
<accession>A0AAD9Q054</accession>
<evidence type="ECO:0000313" key="11">
    <source>
        <dbReference type="Proteomes" id="UP001249851"/>
    </source>
</evidence>
<evidence type="ECO:0000256" key="5">
    <source>
        <dbReference type="ARBA" id="ARBA00023157"/>
    </source>
</evidence>
<protein>
    <submittedName>
        <fullName evidence="10">Endosome/lysosome-associated apoptosis and autophagy regulator family member 2</fullName>
    </submittedName>
</protein>
<dbReference type="InterPro" id="IPR011641">
    <property type="entry name" value="Tyr-kin_ephrin_A/B_rcpt-like"/>
</dbReference>
<dbReference type="PROSITE" id="PS51914">
    <property type="entry name" value="MRH"/>
    <property type="match status" value="1"/>
</dbReference>
<name>A0AAD9Q054_ACRCE</name>
<keyword evidence="5" id="KW-1015">Disulfide bond</keyword>
<evidence type="ECO:0000313" key="10">
    <source>
        <dbReference type="EMBL" id="KAK2552323.1"/>
    </source>
</evidence>
<feature type="domain" description="MRH" evidence="9">
    <location>
        <begin position="673"/>
        <end position="852"/>
    </location>
</feature>
<keyword evidence="11" id="KW-1185">Reference proteome</keyword>
<comment type="similarity">
    <text evidence="2">Belongs to the ELAPOR family.</text>
</comment>
<dbReference type="InterPro" id="IPR044865">
    <property type="entry name" value="MRH_dom"/>
</dbReference>
<evidence type="ECO:0000256" key="4">
    <source>
        <dbReference type="ARBA" id="ARBA00022729"/>
    </source>
</evidence>
<keyword evidence="7" id="KW-1133">Transmembrane helix</keyword>
<evidence type="ECO:0000256" key="8">
    <source>
        <dbReference type="SAM" id="SignalP"/>
    </source>
</evidence>
<dbReference type="PANTHER" id="PTHR22727:SF15">
    <property type="entry name" value="MRH DOMAIN-CONTAINING PROTEIN"/>
    <property type="match status" value="1"/>
</dbReference>
<comment type="caution">
    <text evidence="10">The sequence shown here is derived from an EMBL/GenBank/DDBJ whole genome shotgun (WGS) entry which is preliminary data.</text>
</comment>
<feature type="signal peptide" evidence="8">
    <location>
        <begin position="1"/>
        <end position="21"/>
    </location>
</feature>
<keyword evidence="6" id="KW-0325">Glycoprotein</keyword>
<keyword evidence="4 8" id="KW-0732">Signal</keyword>
<dbReference type="SUPFAM" id="SSF50911">
    <property type="entry name" value="Mannose 6-phosphate receptor domain"/>
    <property type="match status" value="1"/>
</dbReference>
<dbReference type="AlphaFoldDB" id="A0AAD9Q054"/>
<reference evidence="10" key="1">
    <citation type="journal article" date="2023" name="G3 (Bethesda)">
        <title>Whole genome assembly and annotation of the endangered Caribbean coral Acropora cervicornis.</title>
        <authorList>
            <person name="Selwyn J.D."/>
            <person name="Vollmer S.V."/>
        </authorList>
    </citation>
    <scope>NUCLEOTIDE SEQUENCE</scope>
    <source>
        <strain evidence="10">K2</strain>
    </source>
</reference>
<evidence type="ECO:0000259" key="9">
    <source>
        <dbReference type="PROSITE" id="PS51914"/>
    </source>
</evidence>